<proteinExistence type="predicted"/>
<protein>
    <recommendedName>
        <fullName evidence="3">Solute-binding protein family 3/N-terminal domain-containing protein</fullName>
    </recommendedName>
</protein>
<dbReference type="RefSeq" id="WP_180567641.1">
    <property type="nucleotide sequence ID" value="NZ_JACCKB010000006.1"/>
</dbReference>
<organism evidence="1 2">
    <name type="scientific">Spartinivicinus marinus</name>
    <dbReference type="NCBI Taxonomy" id="2994442"/>
    <lineage>
        <taxon>Bacteria</taxon>
        <taxon>Pseudomonadati</taxon>
        <taxon>Pseudomonadota</taxon>
        <taxon>Gammaproteobacteria</taxon>
        <taxon>Oceanospirillales</taxon>
        <taxon>Zooshikellaceae</taxon>
        <taxon>Spartinivicinus</taxon>
    </lineage>
</organism>
<gene>
    <name evidence="1" type="ORF">H0A36_06260</name>
</gene>
<name>A0A853HZ12_9GAMM</name>
<evidence type="ECO:0000313" key="1">
    <source>
        <dbReference type="EMBL" id="NYZ65609.1"/>
    </source>
</evidence>
<comment type="caution">
    <text evidence="1">The sequence shown here is derived from an EMBL/GenBank/DDBJ whole genome shotgun (WGS) entry which is preliminary data.</text>
</comment>
<evidence type="ECO:0000313" key="2">
    <source>
        <dbReference type="Proteomes" id="UP000569732"/>
    </source>
</evidence>
<dbReference type="AlphaFoldDB" id="A0A853HZ12"/>
<evidence type="ECO:0008006" key="3">
    <source>
        <dbReference type="Google" id="ProtNLM"/>
    </source>
</evidence>
<sequence length="345" mass="41067">MAVFKMLDIKWQFVSCIIKTLSLKVPPQRLSLAFIIKSQRGSIKRLMYIFQGFCFRLISTQLKWWSFLLFLGLSAHATSENIYTHFQKQVRFPYEVKLFKMAIERLGLEVKLKELPEEINYGRGMKHLEKGIVDFAFFATNDELEKRFLPVKLPILNGILGLRLNLVHKDSMHAFKYIETLDDIIKRFNAGFNNHWPDHIVLIENNMPTVFHASYKSLFTMLENKRFDYFPRGINEVWTEQEANTDHAPNIIVDQHIAFFYPYPVYFFVNKANVKLAERIEKGLVLMLYDGSFKKWFLAYHQKFLERAKIDKRKIIFLKNPNLPSDFNYQHFDTSWWMPEELKLK</sequence>
<dbReference type="SUPFAM" id="SSF53850">
    <property type="entry name" value="Periplasmic binding protein-like II"/>
    <property type="match status" value="1"/>
</dbReference>
<reference evidence="1 2" key="1">
    <citation type="submission" date="2020-07" db="EMBL/GenBank/DDBJ databases">
        <title>Endozoicomonas sp. nov., isolated from sediment.</title>
        <authorList>
            <person name="Gu T."/>
        </authorList>
    </citation>
    <scope>NUCLEOTIDE SEQUENCE [LARGE SCALE GENOMIC DNA]</scope>
    <source>
        <strain evidence="1 2">SM1973</strain>
    </source>
</reference>
<dbReference type="Proteomes" id="UP000569732">
    <property type="component" value="Unassembled WGS sequence"/>
</dbReference>
<accession>A0A853HZ12</accession>
<keyword evidence="2" id="KW-1185">Reference proteome</keyword>
<dbReference type="EMBL" id="JACCKB010000006">
    <property type="protein sequence ID" value="NYZ65609.1"/>
    <property type="molecule type" value="Genomic_DNA"/>
</dbReference>